<proteinExistence type="inferred from homology"/>
<dbReference type="CDD" id="cd02947">
    <property type="entry name" value="TRX_family"/>
    <property type="match status" value="1"/>
</dbReference>
<keyword evidence="4" id="KW-1015">Disulfide bond</keyword>
<evidence type="ECO:0000256" key="3">
    <source>
        <dbReference type="ARBA" id="ARBA00022982"/>
    </source>
</evidence>
<evidence type="ECO:0000313" key="9">
    <source>
        <dbReference type="Proteomes" id="UP001056386"/>
    </source>
</evidence>
<dbReference type="RefSeq" id="WP_100556612.1">
    <property type="nucleotide sequence ID" value="NZ_CP021076.1"/>
</dbReference>
<dbReference type="Pfam" id="PF00085">
    <property type="entry name" value="Thioredoxin"/>
    <property type="match status" value="1"/>
</dbReference>
<dbReference type="PANTHER" id="PTHR45663:SF11">
    <property type="entry name" value="GEO12009P1"/>
    <property type="match status" value="1"/>
</dbReference>
<gene>
    <name evidence="8" type="primary">trxA</name>
    <name evidence="8" type="ORF">NFI99_12235</name>
</gene>
<evidence type="ECO:0000256" key="4">
    <source>
        <dbReference type="ARBA" id="ARBA00023157"/>
    </source>
</evidence>
<keyword evidence="3" id="KW-0249">Electron transport</keyword>
<geneLocation type="plasmid" evidence="8 9">
    <name>unnamed1</name>
</geneLocation>
<keyword evidence="2" id="KW-0813">Transport</keyword>
<evidence type="ECO:0000256" key="5">
    <source>
        <dbReference type="ARBA" id="ARBA00023284"/>
    </source>
</evidence>
<evidence type="ECO:0000313" key="8">
    <source>
        <dbReference type="EMBL" id="USS44222.1"/>
    </source>
</evidence>
<evidence type="ECO:0000259" key="7">
    <source>
        <dbReference type="PROSITE" id="PS51352"/>
    </source>
</evidence>
<dbReference type="InterPro" id="IPR036249">
    <property type="entry name" value="Thioredoxin-like_sf"/>
</dbReference>
<evidence type="ECO:0000256" key="1">
    <source>
        <dbReference type="ARBA" id="ARBA00008987"/>
    </source>
</evidence>
<organism evidence="8 9">
    <name type="scientific">Burkholderia glumae</name>
    <name type="common">Pseudomonas glumae</name>
    <dbReference type="NCBI Taxonomy" id="337"/>
    <lineage>
        <taxon>Bacteria</taxon>
        <taxon>Pseudomonadati</taxon>
        <taxon>Pseudomonadota</taxon>
        <taxon>Betaproteobacteria</taxon>
        <taxon>Burkholderiales</taxon>
        <taxon>Burkholderiaceae</taxon>
        <taxon>Burkholderia</taxon>
    </lineage>
</organism>
<dbReference type="InterPro" id="IPR005746">
    <property type="entry name" value="Thioredoxin"/>
</dbReference>
<accession>A0ABY5BB44</accession>
<dbReference type="PRINTS" id="PR00421">
    <property type="entry name" value="THIOREDOXIN"/>
</dbReference>
<sequence>MSSLKSVTEASFEADVTLNSRPVLIDFWAEWCGPCKALAPTLEKVAWNFEGKVDIVKVNVDEHPGLRERFGVRGIPTLVLMKGADEAGRIVGPRSATQLASYLDAHLGTVTQLAKPAVTLSAFGGDAQLKAERIARLRDYLELKQADPNTPMWPEKVTGALAFVAGTSDPDECAVALGMPTDVLETVRMLSSYRGTNFNAAVFVADWLESVLVGANLSALPRRLLNAVLASPLLSDTLGGDAALLAIRGEVAALHAAEMDGSHQADARWAAVAQAAQEAAAGPTEGNRARAAAVLVAAASSLARNPDLLAEFVAALCGFVQACLKAECNWSAEDETRFFKLMRSIDKQARDAGTEPPRGRAMEKRVAEIDSQLMERFLFQYEEGQRAADERGSLIGDMLISLTRQTEVVSQV</sequence>
<name>A0ABY5BB44_BURGL</name>
<dbReference type="Proteomes" id="UP001056386">
    <property type="component" value="Plasmid unnamed1"/>
</dbReference>
<dbReference type="SUPFAM" id="SSF52833">
    <property type="entry name" value="Thioredoxin-like"/>
    <property type="match status" value="1"/>
</dbReference>
<dbReference type="Gene3D" id="3.40.30.10">
    <property type="entry name" value="Glutaredoxin"/>
    <property type="match status" value="1"/>
</dbReference>
<dbReference type="InterPro" id="IPR013766">
    <property type="entry name" value="Thioredoxin_domain"/>
</dbReference>
<dbReference type="InterPro" id="IPR017937">
    <property type="entry name" value="Thioredoxin_CS"/>
</dbReference>
<dbReference type="PANTHER" id="PTHR45663">
    <property type="entry name" value="GEO12009P1"/>
    <property type="match status" value="1"/>
</dbReference>
<evidence type="ECO:0000256" key="2">
    <source>
        <dbReference type="ARBA" id="ARBA00022448"/>
    </source>
</evidence>
<reference evidence="8" key="1">
    <citation type="submission" date="2022-06" db="EMBL/GenBank/DDBJ databases">
        <title>Draft genome sequence of Burkholderia glumae strain GR20004 isolated from rice panicle showing bacterial panicle blight.</title>
        <authorList>
            <person name="Choi S.Y."/>
            <person name="Lee Y.H."/>
        </authorList>
    </citation>
    <scope>NUCLEOTIDE SEQUENCE</scope>
    <source>
        <strain evidence="8">GR20004</strain>
        <plasmid evidence="8">unnamed1</plasmid>
    </source>
</reference>
<dbReference type="PROSITE" id="PS00194">
    <property type="entry name" value="THIOREDOXIN_1"/>
    <property type="match status" value="1"/>
</dbReference>
<dbReference type="PROSITE" id="PS51352">
    <property type="entry name" value="THIOREDOXIN_2"/>
    <property type="match status" value="1"/>
</dbReference>
<feature type="domain" description="Thioredoxin" evidence="7">
    <location>
        <begin position="1"/>
        <end position="108"/>
    </location>
</feature>
<keyword evidence="5" id="KW-0676">Redox-active center</keyword>
<keyword evidence="8" id="KW-0614">Plasmid</keyword>
<dbReference type="NCBIfam" id="TIGR01068">
    <property type="entry name" value="thioredoxin"/>
    <property type="match status" value="1"/>
</dbReference>
<keyword evidence="9" id="KW-1185">Reference proteome</keyword>
<evidence type="ECO:0000256" key="6">
    <source>
        <dbReference type="NCBIfam" id="TIGR01068"/>
    </source>
</evidence>
<protein>
    <recommendedName>
        <fullName evidence="6">Thioredoxin</fullName>
    </recommendedName>
</protein>
<comment type="similarity">
    <text evidence="1">Belongs to the thioredoxin family.</text>
</comment>
<dbReference type="EMBL" id="CP099584">
    <property type="protein sequence ID" value="USS44222.1"/>
    <property type="molecule type" value="Genomic_DNA"/>
</dbReference>